<dbReference type="Pfam" id="PF00126">
    <property type="entry name" value="HTH_1"/>
    <property type="match status" value="1"/>
</dbReference>
<dbReference type="GO" id="GO:0000976">
    <property type="term" value="F:transcription cis-regulatory region binding"/>
    <property type="evidence" value="ECO:0007669"/>
    <property type="project" value="TreeGrafter"/>
</dbReference>
<dbReference type="PROSITE" id="PS50931">
    <property type="entry name" value="HTH_LYSR"/>
    <property type="match status" value="1"/>
</dbReference>
<proteinExistence type="inferred from homology"/>
<keyword evidence="2" id="KW-0805">Transcription regulation</keyword>
<dbReference type="InterPro" id="IPR036390">
    <property type="entry name" value="WH_DNA-bd_sf"/>
</dbReference>
<dbReference type="Gene3D" id="1.10.10.10">
    <property type="entry name" value="Winged helix-like DNA-binding domain superfamily/Winged helix DNA-binding domain"/>
    <property type="match status" value="1"/>
</dbReference>
<evidence type="ECO:0000313" key="6">
    <source>
        <dbReference type="EMBL" id="MBB5831042.1"/>
    </source>
</evidence>
<dbReference type="InterPro" id="IPR036388">
    <property type="entry name" value="WH-like_DNA-bd_sf"/>
</dbReference>
<organism evidence="6 7">
    <name type="scientific">Brachybacterium aquaticum</name>
    <dbReference type="NCBI Taxonomy" id="1432564"/>
    <lineage>
        <taxon>Bacteria</taxon>
        <taxon>Bacillati</taxon>
        <taxon>Actinomycetota</taxon>
        <taxon>Actinomycetes</taxon>
        <taxon>Micrococcales</taxon>
        <taxon>Dermabacteraceae</taxon>
        <taxon>Brachybacterium</taxon>
    </lineage>
</organism>
<comment type="caution">
    <text evidence="6">The sequence shown here is derived from an EMBL/GenBank/DDBJ whole genome shotgun (WGS) entry which is preliminary data.</text>
</comment>
<name>A0A841ACN6_9MICO</name>
<evidence type="ECO:0000259" key="5">
    <source>
        <dbReference type="PROSITE" id="PS50931"/>
    </source>
</evidence>
<dbReference type="SUPFAM" id="SSF46785">
    <property type="entry name" value="Winged helix' DNA-binding domain"/>
    <property type="match status" value="1"/>
</dbReference>
<comment type="similarity">
    <text evidence="1">Belongs to the LysR transcriptional regulatory family.</text>
</comment>
<dbReference type="InterPro" id="IPR000847">
    <property type="entry name" value="LysR_HTH_N"/>
</dbReference>
<reference evidence="6 7" key="1">
    <citation type="submission" date="2020-08" db="EMBL/GenBank/DDBJ databases">
        <title>Sequencing the genomes of 1000 actinobacteria strains.</title>
        <authorList>
            <person name="Klenk H.-P."/>
        </authorList>
    </citation>
    <scope>NUCLEOTIDE SEQUENCE [LARGE SCALE GENOMIC DNA]</scope>
    <source>
        <strain evidence="6 7">DSM 28796</strain>
    </source>
</reference>
<dbReference type="SUPFAM" id="SSF53850">
    <property type="entry name" value="Periplasmic binding protein-like II"/>
    <property type="match status" value="1"/>
</dbReference>
<evidence type="ECO:0000256" key="2">
    <source>
        <dbReference type="ARBA" id="ARBA00023015"/>
    </source>
</evidence>
<dbReference type="InterPro" id="IPR005119">
    <property type="entry name" value="LysR_subst-bd"/>
</dbReference>
<dbReference type="RefSeq" id="WP_312857560.1">
    <property type="nucleotide sequence ID" value="NZ_JACHLZ010000001.1"/>
</dbReference>
<dbReference type="PRINTS" id="PR00039">
    <property type="entry name" value="HTHLYSR"/>
</dbReference>
<dbReference type="EMBL" id="JACHLZ010000001">
    <property type="protein sequence ID" value="MBB5831042.1"/>
    <property type="molecule type" value="Genomic_DNA"/>
</dbReference>
<keyword evidence="3 6" id="KW-0238">DNA-binding</keyword>
<evidence type="ECO:0000313" key="7">
    <source>
        <dbReference type="Proteomes" id="UP000588158"/>
    </source>
</evidence>
<keyword evidence="4" id="KW-0804">Transcription</keyword>
<evidence type="ECO:0000256" key="4">
    <source>
        <dbReference type="ARBA" id="ARBA00023163"/>
    </source>
</evidence>
<dbReference type="PANTHER" id="PTHR30126">
    <property type="entry name" value="HTH-TYPE TRANSCRIPTIONAL REGULATOR"/>
    <property type="match status" value="1"/>
</dbReference>
<accession>A0A841ACN6</accession>
<dbReference type="PANTHER" id="PTHR30126:SF39">
    <property type="entry name" value="HTH-TYPE TRANSCRIPTIONAL REGULATOR CYSL"/>
    <property type="match status" value="1"/>
</dbReference>
<gene>
    <name evidence="6" type="ORF">HNR70_000855</name>
</gene>
<keyword evidence="7" id="KW-1185">Reference proteome</keyword>
<dbReference type="Proteomes" id="UP000588158">
    <property type="component" value="Unassembled WGS sequence"/>
</dbReference>
<protein>
    <submittedName>
        <fullName evidence="6">DNA-binding transcriptional LysR family regulator</fullName>
    </submittedName>
</protein>
<feature type="domain" description="HTH lysR-type" evidence="5">
    <location>
        <begin position="13"/>
        <end position="70"/>
    </location>
</feature>
<dbReference type="AlphaFoldDB" id="A0A841ACN6"/>
<evidence type="ECO:0000256" key="1">
    <source>
        <dbReference type="ARBA" id="ARBA00009437"/>
    </source>
</evidence>
<dbReference type="Pfam" id="PF03466">
    <property type="entry name" value="LysR_substrate"/>
    <property type="match status" value="1"/>
</dbReference>
<dbReference type="GO" id="GO:0003700">
    <property type="term" value="F:DNA-binding transcription factor activity"/>
    <property type="evidence" value="ECO:0007669"/>
    <property type="project" value="InterPro"/>
</dbReference>
<sequence length="310" mass="32919">MSTTTPTTLPATQDLNLLRTFLAVHRAGSFTAAAPMLGLTQPTVTTQIRSLEQQLGRQLFQRLPRGVEPTPFAHELAGRIAGPLDDLDVVASGNCELDGRTAPVHLAGPADLLCSRVLPALAPLVAGGVQLRVETGHDEELIDQLREGRHDLVLTTQRPRGQALTVSVLAEDEHLLVAGTGWAEQVASRPGDQAVCSALETVPLVSTEGDMALVRRYWRTQYGKQHPAVGAALTVPSVHAAKVAVRAGAGYAVLPRSLVEDDLVAGRLVQLEDAPRSGALPLLLVQRPGAEQNAATLRVASTLTEAARDW</sequence>
<evidence type="ECO:0000256" key="3">
    <source>
        <dbReference type="ARBA" id="ARBA00023125"/>
    </source>
</evidence>
<dbReference type="CDD" id="cd05466">
    <property type="entry name" value="PBP2_LTTR_substrate"/>
    <property type="match status" value="1"/>
</dbReference>
<dbReference type="Gene3D" id="3.40.190.290">
    <property type="match status" value="1"/>
</dbReference>